<dbReference type="eggNOG" id="ENOG50301FU">
    <property type="taxonomic scope" value="Bacteria"/>
</dbReference>
<evidence type="ECO:0000313" key="3">
    <source>
        <dbReference type="EMBL" id="ABL71513.1"/>
    </source>
</evidence>
<dbReference type="GeneID" id="93453096"/>
<dbReference type="KEGG" id="pde:Pden_3442"/>
<proteinExistence type="predicted"/>
<dbReference type="HOGENOM" id="CLU_1894203_0_0_5"/>
<feature type="region of interest" description="Disordered" evidence="1">
    <location>
        <begin position="29"/>
        <end position="81"/>
    </location>
</feature>
<dbReference type="EMBL" id="CP000490">
    <property type="protein sequence ID" value="ABL71513.1"/>
    <property type="molecule type" value="Genomic_DNA"/>
</dbReference>
<sequence length="134" mass="14548">MKRMMILVAMTLLNLATTPALAEPAAHCGQADQRCAVKAEPAKKAQPSKKVEPVQKAQPTKRHTPSDARAQTRKGPKVGEIMNGGRALKTAEARKLARPATGRAYRVMEDRVVLVDARTMKIVQVLGLASDILR</sequence>
<evidence type="ECO:0000313" key="4">
    <source>
        <dbReference type="Proteomes" id="UP000000361"/>
    </source>
</evidence>
<keyword evidence="4" id="KW-1185">Reference proteome</keyword>
<reference evidence="4" key="1">
    <citation type="submission" date="2006-12" db="EMBL/GenBank/DDBJ databases">
        <title>Complete sequence of chromosome 2 of Paracoccus denitrificans PD1222.</title>
        <authorList>
            <person name="Copeland A."/>
            <person name="Lucas S."/>
            <person name="Lapidus A."/>
            <person name="Barry K."/>
            <person name="Detter J.C."/>
            <person name="Glavina del Rio T."/>
            <person name="Hammon N."/>
            <person name="Israni S."/>
            <person name="Dalin E."/>
            <person name="Tice H."/>
            <person name="Pitluck S."/>
            <person name="Munk A.C."/>
            <person name="Brettin T."/>
            <person name="Bruce D."/>
            <person name="Han C."/>
            <person name="Tapia R."/>
            <person name="Gilna P."/>
            <person name="Schmutz J."/>
            <person name="Larimer F."/>
            <person name="Land M."/>
            <person name="Hauser L."/>
            <person name="Kyrpides N."/>
            <person name="Lykidis A."/>
            <person name="Spiro S."/>
            <person name="Richardson D.J."/>
            <person name="Moir J.W.B."/>
            <person name="Ferguson S.J."/>
            <person name="van Spanning R.J.M."/>
            <person name="Richardson P."/>
        </authorList>
    </citation>
    <scope>NUCLEOTIDE SEQUENCE [LARGE SCALE GENOMIC DNA]</scope>
    <source>
        <strain evidence="4">Pd 1222</strain>
    </source>
</reference>
<feature type="compositionally biased region" description="Basic and acidic residues" evidence="1">
    <location>
        <begin position="35"/>
        <end position="53"/>
    </location>
</feature>
<dbReference type="AlphaFoldDB" id="A1B7L9"/>
<evidence type="ECO:0000256" key="2">
    <source>
        <dbReference type="SAM" id="SignalP"/>
    </source>
</evidence>
<evidence type="ECO:0000256" key="1">
    <source>
        <dbReference type="SAM" id="MobiDB-lite"/>
    </source>
</evidence>
<dbReference type="EnsemblBacteria" id="ABL71513">
    <property type="protein sequence ID" value="ABL71513"/>
    <property type="gene ID" value="Pden_3442"/>
</dbReference>
<evidence type="ECO:0008006" key="5">
    <source>
        <dbReference type="Google" id="ProtNLM"/>
    </source>
</evidence>
<feature type="chain" id="PRO_5002632359" description="RcnB family protein" evidence="2">
    <location>
        <begin position="23"/>
        <end position="134"/>
    </location>
</feature>
<dbReference type="OrthoDB" id="7779143at2"/>
<dbReference type="STRING" id="318586.Pden_3442"/>
<dbReference type="Proteomes" id="UP000000361">
    <property type="component" value="Chromosome 2"/>
</dbReference>
<dbReference type="RefSeq" id="WP_011749691.1">
    <property type="nucleotide sequence ID" value="NC_008687.1"/>
</dbReference>
<protein>
    <recommendedName>
        <fullName evidence="5">RcnB family protein</fullName>
    </recommendedName>
</protein>
<name>A1B7L9_PARDP</name>
<organism evidence="3 4">
    <name type="scientific">Paracoccus denitrificans (strain Pd 1222)</name>
    <dbReference type="NCBI Taxonomy" id="318586"/>
    <lineage>
        <taxon>Bacteria</taxon>
        <taxon>Pseudomonadati</taxon>
        <taxon>Pseudomonadota</taxon>
        <taxon>Alphaproteobacteria</taxon>
        <taxon>Rhodobacterales</taxon>
        <taxon>Paracoccaceae</taxon>
        <taxon>Paracoccus</taxon>
    </lineage>
</organism>
<keyword evidence="2" id="KW-0732">Signal</keyword>
<gene>
    <name evidence="3" type="ordered locus">Pden_3442</name>
</gene>
<accession>A1B7L9</accession>
<feature type="signal peptide" evidence="2">
    <location>
        <begin position="1"/>
        <end position="22"/>
    </location>
</feature>